<dbReference type="KEGG" id="pbj:VN24_19555"/>
<dbReference type="STRING" id="1126833.VN24_19555"/>
<dbReference type="Proteomes" id="UP000032633">
    <property type="component" value="Chromosome"/>
</dbReference>
<proteinExistence type="predicted"/>
<dbReference type="PATRIC" id="fig|1126833.4.peg.4310"/>
<name>A0A0D5NMX6_9BACL</name>
<dbReference type="HOGENOM" id="CLU_2827027_0_0_9"/>
<accession>A0A0D5NMX6</accession>
<dbReference type="EMBL" id="CP011058">
    <property type="protein sequence ID" value="AJY76362.1"/>
    <property type="molecule type" value="Genomic_DNA"/>
</dbReference>
<evidence type="ECO:0000313" key="2">
    <source>
        <dbReference type="Proteomes" id="UP000032633"/>
    </source>
</evidence>
<organism evidence="1 2">
    <name type="scientific">Paenibacillus beijingensis</name>
    <dbReference type="NCBI Taxonomy" id="1126833"/>
    <lineage>
        <taxon>Bacteria</taxon>
        <taxon>Bacillati</taxon>
        <taxon>Bacillota</taxon>
        <taxon>Bacilli</taxon>
        <taxon>Bacillales</taxon>
        <taxon>Paenibacillaceae</taxon>
        <taxon>Paenibacillus</taxon>
    </lineage>
</organism>
<keyword evidence="2" id="KW-1185">Reference proteome</keyword>
<sequence>MQAVLMAEFFMNVHATAAGRKNSDRWRFKLEQGEKREVLRGQDCSPSDFENKPVTSFTVLSFPCPE</sequence>
<reference evidence="2" key="2">
    <citation type="submission" date="2015-03" db="EMBL/GenBank/DDBJ databases">
        <title>Genome sequence of Paenibacillus beijingensis strain DSM 24997T.</title>
        <authorList>
            <person name="Kwak Y."/>
            <person name="Shin J.-H."/>
        </authorList>
    </citation>
    <scope>NUCLEOTIDE SEQUENCE [LARGE SCALE GENOMIC DNA]</scope>
    <source>
        <strain evidence="2">DSM 24997</strain>
    </source>
</reference>
<gene>
    <name evidence="1" type="ORF">VN24_19555</name>
</gene>
<reference evidence="1 2" key="1">
    <citation type="journal article" date="2015" name="J. Biotechnol.">
        <title>Complete genome sequence of Paenibacillus beijingensis 7188(T) (=DSM 24997(T)), a novel rhizobacterium from jujube garden soil.</title>
        <authorList>
            <person name="Kwak Y."/>
            <person name="Shin J.H."/>
        </authorList>
    </citation>
    <scope>NUCLEOTIDE SEQUENCE [LARGE SCALE GENOMIC DNA]</scope>
    <source>
        <strain evidence="1 2">DSM 24997</strain>
    </source>
</reference>
<evidence type="ECO:0000313" key="1">
    <source>
        <dbReference type="EMBL" id="AJY76362.1"/>
    </source>
</evidence>
<protein>
    <submittedName>
        <fullName evidence="1">Uncharacterized protein</fullName>
    </submittedName>
</protein>
<dbReference type="AlphaFoldDB" id="A0A0D5NMX6"/>